<dbReference type="Ensembl" id="ENSCSAVT00000016451.1">
    <property type="protein sequence ID" value="ENSCSAVP00000016270.1"/>
    <property type="gene ID" value="ENSCSAVG00000009573.1"/>
</dbReference>
<dbReference type="HOGENOM" id="CLU_2612119_0_0_1"/>
<evidence type="ECO:0000313" key="2">
    <source>
        <dbReference type="Proteomes" id="UP000007875"/>
    </source>
</evidence>
<reference evidence="1" key="3">
    <citation type="submission" date="2025-09" db="UniProtKB">
        <authorList>
            <consortium name="Ensembl"/>
        </authorList>
    </citation>
    <scope>IDENTIFICATION</scope>
</reference>
<dbReference type="AlphaFoldDB" id="H2ZFA4"/>
<dbReference type="Proteomes" id="UP000007875">
    <property type="component" value="Unassembled WGS sequence"/>
</dbReference>
<name>H2ZFA4_CIOSA</name>
<reference evidence="2" key="1">
    <citation type="submission" date="2003-08" db="EMBL/GenBank/DDBJ databases">
        <authorList>
            <person name="Birren B."/>
            <person name="Nusbaum C."/>
            <person name="Abebe A."/>
            <person name="Abouelleil A."/>
            <person name="Adekoya E."/>
            <person name="Ait-zahra M."/>
            <person name="Allen N."/>
            <person name="Allen T."/>
            <person name="An P."/>
            <person name="Anderson M."/>
            <person name="Anderson S."/>
            <person name="Arachchi H."/>
            <person name="Armbruster J."/>
            <person name="Bachantsang P."/>
            <person name="Baldwin J."/>
            <person name="Barry A."/>
            <person name="Bayul T."/>
            <person name="Blitshsteyn B."/>
            <person name="Bloom T."/>
            <person name="Blye J."/>
            <person name="Boguslavskiy L."/>
            <person name="Borowsky M."/>
            <person name="Boukhgalter B."/>
            <person name="Brunache A."/>
            <person name="Butler J."/>
            <person name="Calixte N."/>
            <person name="Calvo S."/>
            <person name="Camarata J."/>
            <person name="Campo K."/>
            <person name="Chang J."/>
            <person name="Cheshatsang Y."/>
            <person name="Citroen M."/>
            <person name="Collymore A."/>
            <person name="Considine T."/>
            <person name="Cook A."/>
            <person name="Cooke P."/>
            <person name="Corum B."/>
            <person name="Cuomo C."/>
            <person name="David R."/>
            <person name="Dawoe T."/>
            <person name="Degray S."/>
            <person name="Dodge S."/>
            <person name="Dooley K."/>
            <person name="Dorje P."/>
            <person name="Dorjee K."/>
            <person name="Dorris L."/>
            <person name="Duffey N."/>
            <person name="Dupes A."/>
            <person name="Elkins T."/>
            <person name="Engels R."/>
            <person name="Erickson J."/>
            <person name="Farina A."/>
            <person name="Faro S."/>
            <person name="Ferreira P."/>
            <person name="Fischer H."/>
            <person name="Fitzgerald M."/>
            <person name="Foley K."/>
            <person name="Gage D."/>
            <person name="Galagan J."/>
            <person name="Gearin G."/>
            <person name="Gnerre S."/>
            <person name="Gnirke A."/>
            <person name="Goyette A."/>
            <person name="Graham J."/>
            <person name="Grandbois E."/>
            <person name="Gyaltsen K."/>
            <person name="Hafez N."/>
            <person name="Hagopian D."/>
            <person name="Hagos B."/>
            <person name="Hall J."/>
            <person name="Hatcher B."/>
            <person name="Heller A."/>
            <person name="Higgins H."/>
            <person name="Honan T."/>
            <person name="Horn A."/>
            <person name="Houde N."/>
            <person name="Hughes L."/>
            <person name="Hulme W."/>
            <person name="Husby E."/>
            <person name="Iliev I."/>
            <person name="Jaffe D."/>
            <person name="Jones C."/>
            <person name="Kamal M."/>
            <person name="Kamat A."/>
            <person name="Kamvysselis M."/>
            <person name="Karlsson E."/>
            <person name="Kells C."/>
            <person name="Kieu A."/>
            <person name="Kisner P."/>
            <person name="Kodira C."/>
            <person name="Kulbokas E."/>
            <person name="Labutti K."/>
            <person name="Lama D."/>
            <person name="Landers T."/>
            <person name="Leger J."/>
            <person name="Levine S."/>
            <person name="Lewis D."/>
            <person name="Lewis T."/>
            <person name="Lindblad-toh K."/>
            <person name="Liu X."/>
            <person name="Lokyitsang T."/>
            <person name="Lokyitsang Y."/>
            <person name="Lucien O."/>
            <person name="Lui A."/>
            <person name="Ma L.J."/>
            <person name="Mabbitt R."/>
            <person name="Macdonald J."/>
            <person name="Maclean C."/>
            <person name="Major J."/>
            <person name="Manning J."/>
            <person name="Marabella R."/>
            <person name="Maru K."/>
            <person name="Matthews C."/>
            <person name="Mauceli E."/>
            <person name="Mccarthy M."/>
            <person name="Mcdonough S."/>
            <person name="Mcghee T."/>
            <person name="Meldrim J."/>
            <person name="Meneus L."/>
            <person name="Mesirov J."/>
            <person name="Mihalev A."/>
            <person name="Mihova T."/>
            <person name="Mikkelsen T."/>
            <person name="Mlenga V."/>
            <person name="Moru K."/>
            <person name="Mozes J."/>
            <person name="Mulrain L."/>
            <person name="Munson G."/>
            <person name="Naylor J."/>
            <person name="Newes C."/>
            <person name="Nguyen C."/>
            <person name="Nguyen N."/>
            <person name="Nguyen T."/>
            <person name="Nicol R."/>
            <person name="Nielsen C."/>
            <person name="Nizzari M."/>
            <person name="Norbu C."/>
            <person name="Norbu N."/>
            <person name="O'donnell P."/>
            <person name="Okoawo O."/>
            <person name="O'leary S."/>
            <person name="Omotosho B."/>
            <person name="O'neill K."/>
            <person name="Osman S."/>
            <person name="Parker S."/>
            <person name="Perrin D."/>
            <person name="Phunkhang P."/>
            <person name="Piqani B."/>
            <person name="Purcell S."/>
            <person name="Rachupka T."/>
            <person name="Ramasamy U."/>
            <person name="Rameau R."/>
            <person name="Ray V."/>
            <person name="Raymond C."/>
            <person name="Retta R."/>
            <person name="Richardson S."/>
            <person name="Rise C."/>
            <person name="Rodriguez J."/>
            <person name="Rogers J."/>
            <person name="Rogov P."/>
            <person name="Rutman M."/>
            <person name="Schupbach R."/>
            <person name="Seaman C."/>
            <person name="Settipalli S."/>
            <person name="Sharpe T."/>
            <person name="Sheridan J."/>
            <person name="Sherpa N."/>
            <person name="Shi J."/>
            <person name="Smirnov S."/>
            <person name="Smith C."/>
            <person name="Sougnez C."/>
            <person name="Spencer B."/>
            <person name="Stalker J."/>
            <person name="Stange-thomann N."/>
            <person name="Stavropoulos S."/>
            <person name="Stetson K."/>
            <person name="Stone C."/>
            <person name="Stone S."/>
            <person name="Stubbs M."/>
            <person name="Talamas J."/>
            <person name="Tchuinga P."/>
            <person name="Tenzing P."/>
            <person name="Tesfaye S."/>
            <person name="Theodore J."/>
            <person name="Thoulutsang Y."/>
            <person name="Topham K."/>
            <person name="Towey S."/>
            <person name="Tsamla T."/>
            <person name="Tsomo N."/>
            <person name="Vallee D."/>
            <person name="Vassiliev H."/>
            <person name="Venkataraman V."/>
            <person name="Vinson J."/>
            <person name="Vo A."/>
            <person name="Wade C."/>
            <person name="Wang S."/>
            <person name="Wangchuk T."/>
            <person name="Wangdi T."/>
            <person name="Whittaker C."/>
            <person name="Wilkinson J."/>
            <person name="Wu Y."/>
            <person name="Wyman D."/>
            <person name="Yadav S."/>
            <person name="Yang S."/>
            <person name="Yang X."/>
            <person name="Yeager S."/>
            <person name="Yee E."/>
            <person name="Young G."/>
            <person name="Zainoun J."/>
            <person name="Zembeck L."/>
            <person name="Zimmer A."/>
            <person name="Zody M."/>
            <person name="Lander E."/>
        </authorList>
    </citation>
    <scope>NUCLEOTIDE SEQUENCE [LARGE SCALE GENOMIC DNA]</scope>
</reference>
<accession>H2ZFA4</accession>
<sequence>INLFFCSGDLICSNLCCRSGALTRFGSLKRTVDLRDVLTACLRAIDHVISEARVVGTGVEHATVRLAGRFNPSVRVQPQ</sequence>
<dbReference type="InParanoid" id="H2ZFA4"/>
<proteinExistence type="predicted"/>
<reference evidence="1" key="2">
    <citation type="submission" date="2025-08" db="UniProtKB">
        <authorList>
            <consortium name="Ensembl"/>
        </authorList>
    </citation>
    <scope>IDENTIFICATION</scope>
</reference>
<organism evidence="1 2">
    <name type="scientific">Ciona savignyi</name>
    <name type="common">Pacific transparent sea squirt</name>
    <dbReference type="NCBI Taxonomy" id="51511"/>
    <lineage>
        <taxon>Eukaryota</taxon>
        <taxon>Metazoa</taxon>
        <taxon>Chordata</taxon>
        <taxon>Tunicata</taxon>
        <taxon>Ascidiacea</taxon>
        <taxon>Phlebobranchia</taxon>
        <taxon>Cionidae</taxon>
        <taxon>Ciona</taxon>
    </lineage>
</organism>
<keyword evidence="2" id="KW-1185">Reference proteome</keyword>
<evidence type="ECO:0000313" key="1">
    <source>
        <dbReference type="Ensembl" id="ENSCSAVP00000016270.1"/>
    </source>
</evidence>
<protein>
    <submittedName>
        <fullName evidence="1">Uncharacterized protein</fullName>
    </submittedName>
</protein>